<evidence type="ECO:0000259" key="6">
    <source>
        <dbReference type="Pfam" id="PF01420"/>
    </source>
</evidence>
<dbReference type="InterPro" id="IPR052021">
    <property type="entry name" value="Type-I_RS_S_subunit"/>
</dbReference>
<dbReference type="SUPFAM" id="SSF116734">
    <property type="entry name" value="DNA methylase specificity domain"/>
    <property type="match status" value="2"/>
</dbReference>
<dbReference type="PANTHER" id="PTHR30408:SF12">
    <property type="entry name" value="TYPE I RESTRICTION ENZYME MJAVIII SPECIFICITY SUBUNIT"/>
    <property type="match status" value="1"/>
</dbReference>
<dbReference type="OrthoDB" id="9798929at2"/>
<evidence type="ECO:0000256" key="4">
    <source>
        <dbReference type="SAM" id="Coils"/>
    </source>
</evidence>
<keyword evidence="4" id="KW-0175">Coiled coil</keyword>
<organism evidence="7 8">
    <name type="scientific">Vibrio ruber (strain DSM 16370 / JCM 11486 / BCRC 17186 / CECT 7878 / LMG 23124 / VR1)</name>
    <dbReference type="NCBI Taxonomy" id="1123498"/>
    <lineage>
        <taxon>Bacteria</taxon>
        <taxon>Pseudomonadati</taxon>
        <taxon>Pseudomonadota</taxon>
        <taxon>Gammaproteobacteria</taxon>
        <taxon>Vibrionales</taxon>
        <taxon>Vibrionaceae</taxon>
        <taxon>Vibrio</taxon>
    </lineage>
</organism>
<evidence type="ECO:0000256" key="2">
    <source>
        <dbReference type="ARBA" id="ARBA00022747"/>
    </source>
</evidence>
<proteinExistence type="inferred from homology"/>
<dbReference type="CDD" id="cd17265">
    <property type="entry name" value="RMtype1_S_Eco4255III-TRD2-CR2_like"/>
    <property type="match status" value="1"/>
</dbReference>
<evidence type="ECO:0000256" key="1">
    <source>
        <dbReference type="ARBA" id="ARBA00010923"/>
    </source>
</evidence>
<keyword evidence="3" id="KW-0238">DNA-binding</keyword>
<dbReference type="Proteomes" id="UP000188276">
    <property type="component" value="Unassembled WGS sequence"/>
</dbReference>
<dbReference type="GO" id="GO:0003677">
    <property type="term" value="F:DNA binding"/>
    <property type="evidence" value="ECO:0007669"/>
    <property type="project" value="UniProtKB-KW"/>
</dbReference>
<protein>
    <submittedName>
        <fullName evidence="7">Type-1 restriction enzyme EcoKI specificity protein</fullName>
    </submittedName>
</protein>
<dbReference type="AlphaFoldDB" id="A0A1R4LAG6"/>
<feature type="coiled-coil region" evidence="4">
    <location>
        <begin position="413"/>
        <end position="440"/>
    </location>
</feature>
<evidence type="ECO:0000256" key="3">
    <source>
        <dbReference type="ARBA" id="ARBA00023125"/>
    </source>
</evidence>
<name>A0A1R4LAG6_VIBR1</name>
<keyword evidence="8" id="KW-1185">Reference proteome</keyword>
<dbReference type="GO" id="GO:0009307">
    <property type="term" value="P:DNA restriction-modification system"/>
    <property type="evidence" value="ECO:0007669"/>
    <property type="project" value="UniProtKB-KW"/>
</dbReference>
<feature type="domain" description="Type I restriction modification DNA specificity" evidence="6">
    <location>
        <begin position="253"/>
        <end position="428"/>
    </location>
</feature>
<dbReference type="Pfam" id="PF01420">
    <property type="entry name" value="Methylase_S"/>
    <property type="match status" value="2"/>
</dbReference>
<sequence length="454" mass="49878">MSEAAVIATEKQTVPQGYKQTEVGVIPEDWDVKSIGDIAVISSGGTPNRKISEYWGGDIPWVTTTLIDGGYITYANEFITKKGLESSAAKICSIGTILMAMYGQGKTRGKVGVLSIDASINQACAAISLKNNCQSSYMLQILNSMYDDIRDLSNSGGQENLSGQIIKNISIPFPPEKEQTAIANILSDMDALLTELEQLIAKKQAIKTATMQQLLTGKTRLPPFAFHKEPTHTGGEHKGQPKGMKPSELGEIPEDWEVVKLSEIGDTIIGLTYSPKDVSDFGTLVLRSSNIQNNQLSYENNVYVDMELPNRVIVKENDVLICVRNGSRNLIGKCALIDEKAAGFAFGAFMSIYRVNAATSKFIFYQFQSNIIQNQINEIMGATINQITNKDMSSFQVSLPVNNEEQTAIANILSDMDAEIQVLEQRLAKTRQIKQGMMQELLTGKTRLPVEVDE</sequence>
<accession>A0A1R4LAG6</accession>
<feature type="coiled-coil region" evidence="4">
    <location>
        <begin position="182"/>
        <end position="209"/>
    </location>
</feature>
<dbReference type="RefSeq" id="WP_077332934.1">
    <property type="nucleotide sequence ID" value="NZ_FULE01000008.1"/>
</dbReference>
<keyword evidence="2" id="KW-0680">Restriction system</keyword>
<dbReference type="CDD" id="cd17287">
    <property type="entry name" value="RMtype1_S_EcoN10ORF171P_TRD2-CR2_like"/>
    <property type="match status" value="1"/>
</dbReference>
<dbReference type="InterPro" id="IPR000055">
    <property type="entry name" value="Restrct_endonuc_typeI_TRD"/>
</dbReference>
<dbReference type="PANTHER" id="PTHR30408">
    <property type="entry name" value="TYPE-1 RESTRICTION ENZYME ECOKI SPECIFICITY PROTEIN"/>
    <property type="match status" value="1"/>
</dbReference>
<reference evidence="8" key="1">
    <citation type="submission" date="2017-02" db="EMBL/GenBank/DDBJ databases">
        <authorList>
            <person name="Rodrigo-Torres L."/>
            <person name="Arahal R.D."/>
            <person name="Lucena T."/>
        </authorList>
    </citation>
    <scope>NUCLEOTIDE SEQUENCE [LARGE SCALE GENOMIC DNA]</scope>
    <source>
        <strain evidence="8">CECT 7878</strain>
    </source>
</reference>
<feature type="domain" description="Type I restriction modification DNA specificity" evidence="6">
    <location>
        <begin position="27"/>
        <end position="206"/>
    </location>
</feature>
<feature type="region of interest" description="Disordered" evidence="5">
    <location>
        <begin position="226"/>
        <end position="249"/>
    </location>
</feature>
<evidence type="ECO:0000313" key="7">
    <source>
        <dbReference type="EMBL" id="SJN53572.1"/>
    </source>
</evidence>
<evidence type="ECO:0000313" key="8">
    <source>
        <dbReference type="Proteomes" id="UP000188276"/>
    </source>
</evidence>
<dbReference type="InterPro" id="IPR044946">
    <property type="entry name" value="Restrct_endonuc_typeI_TRD_sf"/>
</dbReference>
<dbReference type="Gene3D" id="1.10.287.1120">
    <property type="entry name" value="Bipartite methylase S protein"/>
    <property type="match status" value="1"/>
</dbReference>
<comment type="similarity">
    <text evidence="1">Belongs to the type-I restriction system S methylase family.</text>
</comment>
<dbReference type="STRING" id="1123498.VR7878_00387"/>
<gene>
    <name evidence="7" type="primary">hsdS</name>
    <name evidence="7" type="ORF">VR7878_00387</name>
</gene>
<evidence type="ECO:0000256" key="5">
    <source>
        <dbReference type="SAM" id="MobiDB-lite"/>
    </source>
</evidence>
<feature type="compositionally biased region" description="Basic and acidic residues" evidence="5">
    <location>
        <begin position="226"/>
        <end position="239"/>
    </location>
</feature>
<dbReference type="EMBL" id="FULE01000008">
    <property type="protein sequence ID" value="SJN53572.1"/>
    <property type="molecule type" value="Genomic_DNA"/>
</dbReference>
<dbReference type="Gene3D" id="3.90.220.20">
    <property type="entry name" value="DNA methylase specificity domains"/>
    <property type="match status" value="2"/>
</dbReference>